<dbReference type="PANTHER" id="PTHR47510:SF3">
    <property type="entry name" value="ENDO_EXONUCLEASE_PHOSPHATASE DOMAIN-CONTAINING PROTEIN"/>
    <property type="match status" value="1"/>
</dbReference>
<evidence type="ECO:0000313" key="2">
    <source>
        <dbReference type="Proteomes" id="UP000606274"/>
    </source>
</evidence>
<dbReference type="AlphaFoldDB" id="A0A8T0AFY2"/>
<evidence type="ECO:0008006" key="3">
    <source>
        <dbReference type="Google" id="ProtNLM"/>
    </source>
</evidence>
<gene>
    <name evidence="1" type="ORF">HF521_012899</name>
</gene>
<dbReference type="PANTHER" id="PTHR47510">
    <property type="entry name" value="REVERSE TRANSCRIPTASE DOMAIN-CONTAINING PROTEIN"/>
    <property type="match status" value="1"/>
</dbReference>
<name>A0A8T0AFY2_SILME</name>
<feature type="non-terminal residue" evidence="1">
    <location>
        <position position="1"/>
    </location>
</feature>
<accession>A0A8T0AFY2</accession>
<dbReference type="EMBL" id="JABFDY010000024">
    <property type="protein sequence ID" value="KAF7689546.1"/>
    <property type="molecule type" value="Genomic_DNA"/>
</dbReference>
<proteinExistence type="predicted"/>
<reference evidence="1" key="1">
    <citation type="submission" date="2020-08" db="EMBL/GenBank/DDBJ databases">
        <title>Chromosome-level assembly of Southern catfish (Silurus meridionalis) provides insights into visual adaptation to the nocturnal and benthic lifestyles.</title>
        <authorList>
            <person name="Zhang Y."/>
            <person name="Wang D."/>
            <person name="Peng Z."/>
        </authorList>
    </citation>
    <scope>NUCLEOTIDE SEQUENCE</scope>
    <source>
        <strain evidence="1">SWU-2019-XX</strain>
        <tissue evidence="1">Muscle</tissue>
    </source>
</reference>
<organism evidence="1 2">
    <name type="scientific">Silurus meridionalis</name>
    <name type="common">Southern catfish</name>
    <name type="synonym">Silurus soldatovi meridionalis</name>
    <dbReference type="NCBI Taxonomy" id="175797"/>
    <lineage>
        <taxon>Eukaryota</taxon>
        <taxon>Metazoa</taxon>
        <taxon>Chordata</taxon>
        <taxon>Craniata</taxon>
        <taxon>Vertebrata</taxon>
        <taxon>Euteleostomi</taxon>
        <taxon>Actinopterygii</taxon>
        <taxon>Neopterygii</taxon>
        <taxon>Teleostei</taxon>
        <taxon>Ostariophysi</taxon>
        <taxon>Siluriformes</taxon>
        <taxon>Siluridae</taxon>
        <taxon>Silurus</taxon>
    </lineage>
</organism>
<sequence>SLSSSIVSTCLKMTIVPVSKKSTVSCLNDYHPVSLRPIVMKCFERLVMRHIKTQLPPSLDPMQFVYHPNRSTDGAISTTLHLALTHLDNKDSYVRMLFIDFSSAFIRIIP</sequence>
<comment type="caution">
    <text evidence="1">The sequence shown here is derived from an EMBL/GenBank/DDBJ whole genome shotgun (WGS) entry which is preliminary data.</text>
</comment>
<evidence type="ECO:0000313" key="1">
    <source>
        <dbReference type="EMBL" id="KAF7689546.1"/>
    </source>
</evidence>
<protein>
    <recommendedName>
        <fullName evidence="3">Reverse transcriptase domain-containing protein</fullName>
    </recommendedName>
</protein>
<dbReference type="Proteomes" id="UP000606274">
    <property type="component" value="Unassembled WGS sequence"/>
</dbReference>
<keyword evidence="2" id="KW-1185">Reference proteome</keyword>